<proteinExistence type="predicted"/>
<keyword evidence="2" id="KW-1185">Reference proteome</keyword>
<organism evidence="1 2">
    <name type="scientific">Rhodonellum psychrophilum GCM71 = DSM 17998</name>
    <dbReference type="NCBI Taxonomy" id="1123057"/>
    <lineage>
        <taxon>Bacteria</taxon>
        <taxon>Pseudomonadati</taxon>
        <taxon>Bacteroidota</taxon>
        <taxon>Cytophagia</taxon>
        <taxon>Cytophagales</taxon>
        <taxon>Cytophagaceae</taxon>
        <taxon>Rhodonellum</taxon>
    </lineage>
</organism>
<dbReference type="AlphaFoldDB" id="U5C1Z9"/>
<dbReference type="Proteomes" id="UP000016843">
    <property type="component" value="Unassembled WGS sequence"/>
</dbReference>
<comment type="caution">
    <text evidence="1">The sequence shown here is derived from an EMBL/GenBank/DDBJ whole genome shotgun (WGS) entry which is preliminary data.</text>
</comment>
<dbReference type="EMBL" id="AWXR01000019">
    <property type="protein sequence ID" value="ERM82941.1"/>
    <property type="molecule type" value="Genomic_DNA"/>
</dbReference>
<protein>
    <submittedName>
        <fullName evidence="1">Uncharacterized protein</fullName>
    </submittedName>
</protein>
<gene>
    <name evidence="1" type="ORF">P872_04835</name>
</gene>
<accession>U5C1Z9</accession>
<evidence type="ECO:0000313" key="2">
    <source>
        <dbReference type="Proteomes" id="UP000016843"/>
    </source>
</evidence>
<name>U5C1Z9_9BACT</name>
<evidence type="ECO:0000313" key="1">
    <source>
        <dbReference type="EMBL" id="ERM82941.1"/>
    </source>
</evidence>
<reference evidence="1 2" key="1">
    <citation type="journal article" date="2013" name="Genome Announc.">
        <title>Draft Genome Sequence of the Psychrophilic and Alkaliphilic Rhodonellum psychrophilum Strain GCM71T.</title>
        <authorList>
            <person name="Hauptmann A.L."/>
            <person name="Glaring M.A."/>
            <person name="Hallin P.F."/>
            <person name="Prieme A."/>
            <person name="Stougaard P."/>
        </authorList>
    </citation>
    <scope>NUCLEOTIDE SEQUENCE [LARGE SCALE GENOMIC DNA]</scope>
    <source>
        <strain evidence="1 2">GCM71</strain>
    </source>
</reference>
<sequence>MIVRKKWWSLVTFRIKYLWFFGKSDPKMALLLEINQNSGRANIKSHFILEEKLPKKSLL</sequence>